<dbReference type="InterPro" id="IPR019933">
    <property type="entry name" value="DivIVA_domain"/>
</dbReference>
<comment type="subcellular location">
    <subcellularLocation>
        <location evidence="1">Cytoplasm</location>
    </subcellularLocation>
</comment>
<name>A0A2H5XDB3_9BACT</name>
<dbReference type="Gene3D" id="6.10.250.660">
    <property type="match status" value="1"/>
</dbReference>
<evidence type="ECO:0000256" key="4">
    <source>
        <dbReference type="ARBA" id="ARBA00022618"/>
    </source>
</evidence>
<accession>A0A2H5XDB3</accession>
<comment type="similarity">
    <text evidence="2">Belongs to the DivIVA family.</text>
</comment>
<dbReference type="GO" id="GO:0051301">
    <property type="term" value="P:cell division"/>
    <property type="evidence" value="ECO:0007669"/>
    <property type="project" value="UniProtKB-KW"/>
</dbReference>
<gene>
    <name evidence="8" type="primary">divIVA</name>
    <name evidence="8" type="ORF">HRbin17_01691</name>
</gene>
<dbReference type="PANTHER" id="PTHR35794:SF2">
    <property type="entry name" value="CELL DIVISION PROTEIN DIVIVA"/>
    <property type="match status" value="1"/>
</dbReference>
<dbReference type="PANTHER" id="PTHR35794">
    <property type="entry name" value="CELL DIVISION PROTEIN DIVIVA"/>
    <property type="match status" value="1"/>
</dbReference>
<evidence type="ECO:0000313" key="8">
    <source>
        <dbReference type="EMBL" id="GBC99170.1"/>
    </source>
</evidence>
<evidence type="ECO:0000256" key="1">
    <source>
        <dbReference type="ARBA" id="ARBA00004496"/>
    </source>
</evidence>
<organism evidence="8 9">
    <name type="scientific">Candidatus Fervidibacter japonicus</name>
    <dbReference type="NCBI Taxonomy" id="2035412"/>
    <lineage>
        <taxon>Bacteria</taxon>
        <taxon>Candidatus Fervidibacterota</taxon>
        <taxon>Candidatus Fervidibacter</taxon>
    </lineage>
</organism>
<sequence>MLTPPEILRRRFRRRLLGYSVREVQEFLHEVSETVRALLEENRWLQEERERLSERLQSYEALERHLKDAIVVAERIAEEVKQTARREADLIVAQARQDAARLREEAEREVCRALSEVERLRQLRQRLETELRHLLQTYLELLEQAAPLAASDASDASS</sequence>
<keyword evidence="3" id="KW-0963">Cytoplasm</keyword>
<reference evidence="9" key="1">
    <citation type="submission" date="2017-09" db="EMBL/GenBank/DDBJ databases">
        <title>Metaegenomics of thermophilic ammonia-oxidizing enrichment culture.</title>
        <authorList>
            <person name="Kato S."/>
            <person name="Suzuki K."/>
        </authorList>
    </citation>
    <scope>NUCLEOTIDE SEQUENCE [LARGE SCALE GENOMIC DNA]</scope>
</reference>
<evidence type="ECO:0000256" key="2">
    <source>
        <dbReference type="ARBA" id="ARBA00009008"/>
    </source>
</evidence>
<dbReference type="EMBL" id="BEHT01000022">
    <property type="protein sequence ID" value="GBC99170.1"/>
    <property type="molecule type" value="Genomic_DNA"/>
</dbReference>
<keyword evidence="5 7" id="KW-0175">Coiled coil</keyword>
<keyword evidence="6" id="KW-0131">Cell cycle</keyword>
<evidence type="ECO:0000256" key="6">
    <source>
        <dbReference type="ARBA" id="ARBA00023306"/>
    </source>
</evidence>
<dbReference type="NCBIfam" id="TIGR03544">
    <property type="entry name" value="DivI1A_domain"/>
    <property type="match status" value="1"/>
</dbReference>
<dbReference type="AlphaFoldDB" id="A0A2H5XDB3"/>
<evidence type="ECO:0000256" key="7">
    <source>
        <dbReference type="SAM" id="Coils"/>
    </source>
</evidence>
<dbReference type="GO" id="GO:0005737">
    <property type="term" value="C:cytoplasm"/>
    <property type="evidence" value="ECO:0007669"/>
    <property type="project" value="UniProtKB-SubCell"/>
</dbReference>
<dbReference type="InterPro" id="IPR007793">
    <property type="entry name" value="DivIVA_fam"/>
</dbReference>
<comment type="caution">
    <text evidence="8">The sequence shown here is derived from an EMBL/GenBank/DDBJ whole genome shotgun (WGS) entry which is preliminary data.</text>
</comment>
<dbReference type="Pfam" id="PF05103">
    <property type="entry name" value="DivIVA"/>
    <property type="match status" value="1"/>
</dbReference>
<proteinExistence type="inferred from homology"/>
<feature type="coiled-coil region" evidence="7">
    <location>
        <begin position="28"/>
        <end position="144"/>
    </location>
</feature>
<protein>
    <submittedName>
        <fullName evidence="8">Septum site-determining protein DivIVA</fullName>
    </submittedName>
</protein>
<evidence type="ECO:0000256" key="5">
    <source>
        <dbReference type="ARBA" id="ARBA00023054"/>
    </source>
</evidence>
<evidence type="ECO:0000313" key="9">
    <source>
        <dbReference type="Proteomes" id="UP000236173"/>
    </source>
</evidence>
<keyword evidence="4" id="KW-0132">Cell division</keyword>
<dbReference type="Proteomes" id="UP000236173">
    <property type="component" value="Unassembled WGS sequence"/>
</dbReference>
<evidence type="ECO:0000256" key="3">
    <source>
        <dbReference type="ARBA" id="ARBA00022490"/>
    </source>
</evidence>